<organism evidence="1 2">
    <name type="scientific">Glomus cerebriforme</name>
    <dbReference type="NCBI Taxonomy" id="658196"/>
    <lineage>
        <taxon>Eukaryota</taxon>
        <taxon>Fungi</taxon>
        <taxon>Fungi incertae sedis</taxon>
        <taxon>Mucoromycota</taxon>
        <taxon>Glomeromycotina</taxon>
        <taxon>Glomeromycetes</taxon>
        <taxon>Glomerales</taxon>
        <taxon>Glomeraceae</taxon>
        <taxon>Glomus</taxon>
    </lineage>
</organism>
<comment type="caution">
    <text evidence="1">The sequence shown here is derived from an EMBL/GenBank/DDBJ whole genome shotgun (WGS) entry which is preliminary data.</text>
</comment>
<reference evidence="1 2" key="1">
    <citation type="submission" date="2018-06" db="EMBL/GenBank/DDBJ databases">
        <title>Comparative genomics reveals the genomic features of Rhizophagus irregularis, R. cerebriforme, R. diaphanum and Gigaspora rosea, and their symbiotic lifestyle signature.</title>
        <authorList>
            <person name="Morin E."/>
            <person name="San Clemente H."/>
            <person name="Chen E.C.H."/>
            <person name="De La Providencia I."/>
            <person name="Hainaut M."/>
            <person name="Kuo A."/>
            <person name="Kohler A."/>
            <person name="Murat C."/>
            <person name="Tang N."/>
            <person name="Roy S."/>
            <person name="Loubradou J."/>
            <person name="Henrissat B."/>
            <person name="Grigoriev I.V."/>
            <person name="Corradi N."/>
            <person name="Roux C."/>
            <person name="Martin F.M."/>
        </authorList>
    </citation>
    <scope>NUCLEOTIDE SEQUENCE [LARGE SCALE GENOMIC DNA]</scope>
    <source>
        <strain evidence="1 2">DAOM 227022</strain>
    </source>
</reference>
<dbReference type="EMBL" id="QKYT01000018">
    <property type="protein sequence ID" value="RIA98270.1"/>
    <property type="molecule type" value="Genomic_DNA"/>
</dbReference>
<gene>
    <name evidence="1" type="ORF">C1645_731818</name>
</gene>
<dbReference type="AlphaFoldDB" id="A0A397TJ69"/>
<dbReference type="STRING" id="658196.A0A397TJ69"/>
<evidence type="ECO:0000313" key="2">
    <source>
        <dbReference type="Proteomes" id="UP000265703"/>
    </source>
</evidence>
<protein>
    <submittedName>
        <fullName evidence="1">Uncharacterized protein</fullName>
    </submittedName>
</protein>
<dbReference type="Proteomes" id="UP000265703">
    <property type="component" value="Unassembled WGS sequence"/>
</dbReference>
<evidence type="ECO:0000313" key="1">
    <source>
        <dbReference type="EMBL" id="RIA98270.1"/>
    </source>
</evidence>
<keyword evidence="2" id="KW-1185">Reference proteome</keyword>
<proteinExistence type="predicted"/>
<accession>A0A397TJ69</accession>
<sequence length="106" mass="11959">MDFLNANNIGLYAFCGDDIFFLNFNKSFAMYPPPPLSAISTAMNIAADSFPSPMHASPNSSPGNLAFSEWNNKCVKYESFLKLQFLKMMNLLKIKLKLKILKVHHP</sequence>
<name>A0A397TJ69_9GLOM</name>